<accession>A0A1B7P518</accession>
<keyword evidence="3" id="KW-1185">Reference proteome</keyword>
<dbReference type="EMBL" id="LGUA01000107">
    <property type="protein sequence ID" value="OAX84078.1"/>
    <property type="molecule type" value="Genomic_DNA"/>
</dbReference>
<feature type="region of interest" description="Disordered" evidence="1">
    <location>
        <begin position="1"/>
        <end position="35"/>
    </location>
</feature>
<feature type="compositionally biased region" description="Basic and acidic residues" evidence="1">
    <location>
        <begin position="274"/>
        <end position="284"/>
    </location>
</feature>
<organism evidence="2 3">
    <name type="scientific">Emergomyces africanus</name>
    <dbReference type="NCBI Taxonomy" id="1955775"/>
    <lineage>
        <taxon>Eukaryota</taxon>
        <taxon>Fungi</taxon>
        <taxon>Dikarya</taxon>
        <taxon>Ascomycota</taxon>
        <taxon>Pezizomycotina</taxon>
        <taxon>Eurotiomycetes</taxon>
        <taxon>Eurotiomycetidae</taxon>
        <taxon>Onygenales</taxon>
        <taxon>Ajellomycetaceae</taxon>
        <taxon>Emergomyces</taxon>
    </lineage>
</organism>
<evidence type="ECO:0000313" key="2">
    <source>
        <dbReference type="EMBL" id="OAX84078.1"/>
    </source>
</evidence>
<gene>
    <name evidence="2" type="ORF">ACJ72_01557</name>
</gene>
<evidence type="ECO:0000313" key="3">
    <source>
        <dbReference type="Proteomes" id="UP000091918"/>
    </source>
</evidence>
<feature type="compositionally biased region" description="Low complexity" evidence="1">
    <location>
        <begin position="253"/>
        <end position="266"/>
    </location>
</feature>
<name>A0A1B7P518_9EURO</name>
<comment type="caution">
    <text evidence="2">The sequence shown here is derived from an EMBL/GenBank/DDBJ whole genome shotgun (WGS) entry which is preliminary data.</text>
</comment>
<sequence length="460" mass="51012">MYTVAQSISNSVGRHTQTTPNSYYPGNKSTQDLQQPPDFQLSYNAYNGYHTPNFRSLQPQESNLHFHVNASGSSQDSMTNIDGSFAWPTIMPPGDHELGASFPDPSQNECSLPFHYDAQPEEHLSWNTEHLQNPSRMNTFHSPEGSFSQFSQNSWTESSHPDSYSSLEMVNYIADASARLSQTSSIPGSWTSLIDTDNHSTSVDDTTRVAHSQAAATDGVNFTPHRIGNGRSSGAFKGGETRGEIYPGRKTFRSSLTLGSSRSASSKKVPQFQETKRPFVEHTFHASTGEPVARRPYKRRRTKYEKQETASIVKIGGACEKCRRKHRRCSLSHHTTKDTRSTQSPRIPSRTSAPSPNSQESYPMLFTLSASNSSATSAATHHETEEMATSLRFPARYESLDYTTRGTVKVEGQLWDTRNAIPGWAATIAREHGNLGPTGNNSYGIQDGQFHLGETNIDNY</sequence>
<dbReference type="OrthoDB" id="4188829at2759"/>
<feature type="region of interest" description="Disordered" evidence="1">
    <location>
        <begin position="220"/>
        <end position="309"/>
    </location>
</feature>
<reference evidence="2 3" key="1">
    <citation type="submission" date="2015-07" db="EMBL/GenBank/DDBJ databases">
        <title>Emmonsia species relationships and genome sequence.</title>
        <authorList>
            <person name="Cuomo C.A."/>
            <person name="Schwartz I.S."/>
            <person name="Kenyon C."/>
            <person name="de Hoog G.S."/>
            <person name="Govender N.P."/>
            <person name="Botha A."/>
            <person name="Moreno L."/>
            <person name="de Vries M."/>
            <person name="Munoz J.F."/>
            <person name="Stielow J.B."/>
        </authorList>
    </citation>
    <scope>NUCLEOTIDE SEQUENCE [LARGE SCALE GENOMIC DNA]</scope>
    <source>
        <strain evidence="2 3">CBS 136260</strain>
    </source>
</reference>
<feature type="region of interest" description="Disordered" evidence="1">
    <location>
        <begin position="324"/>
        <end position="362"/>
    </location>
</feature>
<evidence type="ECO:0000256" key="1">
    <source>
        <dbReference type="SAM" id="MobiDB-lite"/>
    </source>
</evidence>
<dbReference type="Proteomes" id="UP000091918">
    <property type="component" value="Unassembled WGS sequence"/>
</dbReference>
<proteinExistence type="predicted"/>
<protein>
    <submittedName>
        <fullName evidence="2">Uncharacterized protein</fullName>
    </submittedName>
</protein>
<feature type="compositionally biased region" description="Polar residues" evidence="1">
    <location>
        <begin position="1"/>
        <end position="34"/>
    </location>
</feature>
<dbReference type="AlphaFoldDB" id="A0A1B7P518"/>
<feature type="compositionally biased region" description="Polar residues" evidence="1">
    <location>
        <begin position="341"/>
        <end position="361"/>
    </location>
</feature>